<proteinExistence type="predicted"/>
<gene>
    <name evidence="4" type="ORF">A2660_00290</name>
</gene>
<dbReference type="AlphaFoldDB" id="A0A1F5NQX7"/>
<name>A0A1F5NQX7_9BACT</name>
<dbReference type="Pfam" id="PF00188">
    <property type="entry name" value="CAP"/>
    <property type="match status" value="1"/>
</dbReference>
<keyword evidence="2" id="KW-1133">Transmembrane helix</keyword>
<keyword evidence="2" id="KW-0812">Transmembrane</keyword>
<dbReference type="Gene3D" id="3.40.33.10">
    <property type="entry name" value="CAP"/>
    <property type="match status" value="1"/>
</dbReference>
<reference evidence="4 5" key="1">
    <citation type="journal article" date="2016" name="Nat. Commun.">
        <title>Thousands of microbial genomes shed light on interconnected biogeochemical processes in an aquifer system.</title>
        <authorList>
            <person name="Anantharaman K."/>
            <person name="Brown C.T."/>
            <person name="Hug L.A."/>
            <person name="Sharon I."/>
            <person name="Castelle C.J."/>
            <person name="Probst A.J."/>
            <person name="Thomas B.C."/>
            <person name="Singh A."/>
            <person name="Wilkins M.J."/>
            <person name="Karaoz U."/>
            <person name="Brodie E.L."/>
            <person name="Williams K.H."/>
            <person name="Hubbard S.S."/>
            <person name="Banfield J.F."/>
        </authorList>
    </citation>
    <scope>NUCLEOTIDE SEQUENCE [LARGE SCALE GENOMIC DNA]</scope>
</reference>
<feature type="transmembrane region" description="Helical" evidence="2">
    <location>
        <begin position="358"/>
        <end position="377"/>
    </location>
</feature>
<protein>
    <recommendedName>
        <fullName evidence="3">SCP domain-containing protein</fullName>
    </recommendedName>
</protein>
<evidence type="ECO:0000313" key="5">
    <source>
        <dbReference type="Proteomes" id="UP000176233"/>
    </source>
</evidence>
<dbReference type="InterPro" id="IPR014044">
    <property type="entry name" value="CAP_dom"/>
</dbReference>
<dbReference type="CDD" id="cd05379">
    <property type="entry name" value="CAP_bacterial"/>
    <property type="match status" value="1"/>
</dbReference>
<keyword evidence="2" id="KW-0472">Membrane</keyword>
<evidence type="ECO:0000313" key="4">
    <source>
        <dbReference type="EMBL" id="OGE80075.1"/>
    </source>
</evidence>
<dbReference type="PANTHER" id="PTHR31157">
    <property type="entry name" value="SCP DOMAIN-CONTAINING PROTEIN"/>
    <property type="match status" value="1"/>
</dbReference>
<accession>A0A1F5NQX7</accession>
<evidence type="ECO:0000256" key="1">
    <source>
        <dbReference type="SAM" id="MobiDB-lite"/>
    </source>
</evidence>
<dbReference type="SUPFAM" id="SSF55797">
    <property type="entry name" value="PR-1-like"/>
    <property type="match status" value="1"/>
</dbReference>
<dbReference type="Proteomes" id="UP000176233">
    <property type="component" value="Unassembled WGS sequence"/>
</dbReference>
<feature type="compositionally biased region" description="Low complexity" evidence="1">
    <location>
        <begin position="199"/>
        <end position="209"/>
    </location>
</feature>
<dbReference type="InterPro" id="IPR035940">
    <property type="entry name" value="CAP_sf"/>
</dbReference>
<evidence type="ECO:0000259" key="3">
    <source>
        <dbReference type="Pfam" id="PF00188"/>
    </source>
</evidence>
<evidence type="ECO:0000256" key="2">
    <source>
        <dbReference type="SAM" id="Phobius"/>
    </source>
</evidence>
<feature type="transmembrane region" description="Helical" evidence="2">
    <location>
        <begin position="326"/>
        <end position="346"/>
    </location>
</feature>
<organism evidence="4 5">
    <name type="scientific">Candidatus Doudnabacteria bacterium RIFCSPHIGHO2_01_FULL_45_18</name>
    <dbReference type="NCBI Taxonomy" id="1817823"/>
    <lineage>
        <taxon>Bacteria</taxon>
        <taxon>Candidatus Doudnaibacteriota</taxon>
    </lineage>
</organism>
<comment type="caution">
    <text evidence="4">The sequence shown here is derived from an EMBL/GenBank/DDBJ whole genome shotgun (WGS) entry which is preliminary data.</text>
</comment>
<dbReference type="PANTHER" id="PTHR31157:SF1">
    <property type="entry name" value="SCP DOMAIN-CONTAINING PROTEIN"/>
    <property type="match status" value="1"/>
</dbReference>
<sequence length="378" mass="41321">MKLRRYLFPSEINEYKPWIITSQALAVFCLVIWGLRLMIPTAVTYAASTIDAVELMSQINLERTQRFLSSLTINSKLITAAHAKANDMLARSYFAHIDPDGNYVWPRIETAGYKPYLSLGENLAMDFTSADEMVSAWMNSPTHRANIVNEKFEDQGLATVAGTFEPNHETIAAVSLFGVLYQSQTSTATAQPPPPPPATSNASPGSTSSIQISKDAKITATNLSGQILVDVSTVISGSPTLTVARLKTQSITLLPTKISGEFTGRFTFNGDENLINQTLTIEARDKAGAKITQDFPVNVEPVSAANVSIPQIPVSKEANVIKTLRIVFGVFASLYMIFLIIDAIIIHRAKIKREGINSLPHILVLLLIVAVNLFANWL</sequence>
<dbReference type="EMBL" id="MFEJ01000022">
    <property type="protein sequence ID" value="OGE80075.1"/>
    <property type="molecule type" value="Genomic_DNA"/>
</dbReference>
<feature type="domain" description="SCP" evidence="3">
    <location>
        <begin position="58"/>
        <end position="160"/>
    </location>
</feature>
<feature type="region of interest" description="Disordered" evidence="1">
    <location>
        <begin position="185"/>
        <end position="211"/>
    </location>
</feature>